<evidence type="ECO:0000259" key="4">
    <source>
        <dbReference type="PROSITE" id="PS50009"/>
    </source>
</evidence>
<keyword evidence="3" id="KW-0812">Transmembrane</keyword>
<dbReference type="AlphaFoldDB" id="A0A4W4EK03"/>
<evidence type="ECO:0000256" key="3">
    <source>
        <dbReference type="SAM" id="Phobius"/>
    </source>
</evidence>
<reference evidence="6" key="2">
    <citation type="journal article" date="2017" name="Sci. Adv.">
        <title>A tail of two voltages: Proteomic comparison of the three electric organs of the electric eel.</title>
        <authorList>
            <person name="Traeger L.L."/>
            <person name="Sabat G."/>
            <person name="Barrett-Wilt G.A."/>
            <person name="Wells G.B."/>
            <person name="Sussman M.R."/>
        </authorList>
    </citation>
    <scope>NUCLEOTIDE SEQUENCE [LARGE SCALE GENOMIC DNA]</scope>
</reference>
<dbReference type="GO" id="GO:0007265">
    <property type="term" value="P:Ras protein signal transduction"/>
    <property type="evidence" value="ECO:0007669"/>
    <property type="project" value="TreeGrafter"/>
</dbReference>
<dbReference type="InterPro" id="IPR023578">
    <property type="entry name" value="Ras_GEF_dom_sf"/>
</dbReference>
<dbReference type="GO" id="GO:0005085">
    <property type="term" value="F:guanyl-nucleotide exchange factor activity"/>
    <property type="evidence" value="ECO:0007669"/>
    <property type="project" value="UniProtKB-KW"/>
</dbReference>
<dbReference type="STRING" id="8005.ENSEEEP00000012172"/>
<dbReference type="SUPFAM" id="SSF48366">
    <property type="entry name" value="Ras GEF"/>
    <property type="match status" value="1"/>
</dbReference>
<feature type="transmembrane region" description="Helical" evidence="3">
    <location>
        <begin position="29"/>
        <end position="48"/>
    </location>
</feature>
<feature type="transmembrane region" description="Helical" evidence="3">
    <location>
        <begin position="55"/>
        <end position="76"/>
    </location>
</feature>
<dbReference type="Pfam" id="PF00617">
    <property type="entry name" value="RasGEF"/>
    <property type="match status" value="1"/>
</dbReference>
<evidence type="ECO:0000313" key="5">
    <source>
        <dbReference type="Ensembl" id="ENSEEEP00000012172.2"/>
    </source>
</evidence>
<dbReference type="PROSITE" id="PS00720">
    <property type="entry name" value="RASGEF"/>
    <property type="match status" value="1"/>
</dbReference>
<dbReference type="Proteomes" id="UP000314983">
    <property type="component" value="Chromosome 1"/>
</dbReference>
<dbReference type="InterPro" id="IPR036964">
    <property type="entry name" value="RASGEF_cat_dom_sf"/>
</dbReference>
<dbReference type="Ensembl" id="ENSEEET00000012316.2">
    <property type="protein sequence ID" value="ENSEEEP00000012172.2"/>
    <property type="gene ID" value="ENSEEEG00000006141.2"/>
</dbReference>
<organism evidence="5 6">
    <name type="scientific">Electrophorus electricus</name>
    <name type="common">Electric eel</name>
    <name type="synonym">Gymnotus electricus</name>
    <dbReference type="NCBI Taxonomy" id="8005"/>
    <lineage>
        <taxon>Eukaryota</taxon>
        <taxon>Metazoa</taxon>
        <taxon>Chordata</taxon>
        <taxon>Craniata</taxon>
        <taxon>Vertebrata</taxon>
        <taxon>Euteleostomi</taxon>
        <taxon>Actinopterygii</taxon>
        <taxon>Neopterygii</taxon>
        <taxon>Teleostei</taxon>
        <taxon>Ostariophysi</taxon>
        <taxon>Gymnotiformes</taxon>
        <taxon>Gymnotoidei</taxon>
        <taxon>Gymnotidae</taxon>
        <taxon>Electrophorus</taxon>
    </lineage>
</organism>
<feature type="domain" description="Ras-GEF" evidence="4">
    <location>
        <begin position="176"/>
        <end position="374"/>
    </location>
</feature>
<reference evidence="5" key="4">
    <citation type="submission" date="2025-08" db="UniProtKB">
        <authorList>
            <consortium name="Ensembl"/>
        </authorList>
    </citation>
    <scope>IDENTIFICATION</scope>
</reference>
<dbReference type="SMART" id="SM00147">
    <property type="entry name" value="RasGEF"/>
    <property type="match status" value="1"/>
</dbReference>
<dbReference type="GO" id="GO:0005886">
    <property type="term" value="C:plasma membrane"/>
    <property type="evidence" value="ECO:0007669"/>
    <property type="project" value="TreeGrafter"/>
</dbReference>
<keyword evidence="6" id="KW-1185">Reference proteome</keyword>
<dbReference type="InterPro" id="IPR008937">
    <property type="entry name" value="Ras-like_GEF"/>
</dbReference>
<dbReference type="Gene3D" id="3.10.20.90">
    <property type="entry name" value="Phosphatidylinositol 3-kinase Catalytic Subunit, Chain A, domain 1"/>
    <property type="match status" value="1"/>
</dbReference>
<name>A0A4W4EK03_ELEEL</name>
<dbReference type="PROSITE" id="PS50009">
    <property type="entry name" value="RASGEF_CAT"/>
    <property type="match status" value="1"/>
</dbReference>
<dbReference type="InterPro" id="IPR019804">
    <property type="entry name" value="Ras_G-nucl-exch_fac_CS"/>
</dbReference>
<dbReference type="Gene3D" id="1.10.840.10">
    <property type="entry name" value="Ras guanine-nucleotide exchange factors catalytic domain"/>
    <property type="match status" value="1"/>
</dbReference>
<dbReference type="InterPro" id="IPR029071">
    <property type="entry name" value="Ubiquitin-like_domsf"/>
</dbReference>
<proteinExistence type="predicted"/>
<accession>A0A4W4EK03</accession>
<protein>
    <submittedName>
        <fullName evidence="5">Rap guanine nucleotide exchange factor 4b</fullName>
    </submittedName>
</protein>
<dbReference type="CDD" id="cd00155">
    <property type="entry name" value="RasGEF"/>
    <property type="match status" value="1"/>
</dbReference>
<evidence type="ECO:0000313" key="6">
    <source>
        <dbReference type="Proteomes" id="UP000314983"/>
    </source>
</evidence>
<reference evidence="5" key="5">
    <citation type="submission" date="2025-09" db="UniProtKB">
        <authorList>
            <consortium name="Ensembl"/>
        </authorList>
    </citation>
    <scope>IDENTIFICATION</scope>
</reference>
<dbReference type="SUPFAM" id="SSF54236">
    <property type="entry name" value="Ubiquitin-like"/>
    <property type="match status" value="1"/>
</dbReference>
<reference evidence="5" key="3">
    <citation type="submission" date="2020-05" db="EMBL/GenBank/DDBJ databases">
        <title>Electrophorus electricus (electric eel) genome, fEleEle1, primary haplotype.</title>
        <authorList>
            <person name="Myers G."/>
            <person name="Meyer A."/>
            <person name="Fedrigo O."/>
            <person name="Formenti G."/>
            <person name="Rhie A."/>
            <person name="Tracey A."/>
            <person name="Sims Y."/>
            <person name="Jarvis E.D."/>
        </authorList>
    </citation>
    <scope>NUCLEOTIDE SEQUENCE [LARGE SCALE GENOMIC DNA]</scope>
</reference>
<reference evidence="6" key="1">
    <citation type="journal article" date="2014" name="Science">
        <title>Nonhuman genetics. Genomic basis for the convergent evolution of electric organs.</title>
        <authorList>
            <person name="Gallant J.R."/>
            <person name="Traeger L.L."/>
            <person name="Volkening J.D."/>
            <person name="Moffett H."/>
            <person name="Chen P.H."/>
            <person name="Novina C.D."/>
            <person name="Phillips G.N.Jr."/>
            <person name="Anand R."/>
            <person name="Wells G.B."/>
            <person name="Pinch M."/>
            <person name="Guth R."/>
            <person name="Unguez G.A."/>
            <person name="Albert J.S."/>
            <person name="Zakon H.H."/>
            <person name="Samanta M.P."/>
            <person name="Sussman M.R."/>
        </authorList>
    </citation>
    <scope>NUCLEOTIDE SEQUENCE [LARGE SCALE GENOMIC DNA]</scope>
</reference>
<dbReference type="PANTHER" id="PTHR23113:SF175">
    <property type="entry name" value="RAP GUANINE NUCLEOTIDE EXCHANGE FACTOR 4"/>
    <property type="match status" value="1"/>
</dbReference>
<evidence type="ECO:0000256" key="2">
    <source>
        <dbReference type="PROSITE-ProRule" id="PRU00168"/>
    </source>
</evidence>
<keyword evidence="1 2" id="KW-0344">Guanine-nucleotide releasing factor</keyword>
<dbReference type="PANTHER" id="PTHR23113">
    <property type="entry name" value="GUANINE NUCLEOTIDE EXCHANGE FACTOR"/>
    <property type="match status" value="1"/>
</dbReference>
<keyword evidence="3" id="KW-0472">Membrane</keyword>
<evidence type="ECO:0000256" key="1">
    <source>
        <dbReference type="ARBA" id="ARBA00022658"/>
    </source>
</evidence>
<sequence>YTVASKRRVLSLALRWATLQAHYLLEDDTVLQIIYSLLFCVSFSLPLFSFTLPFFLSLSLSLSGSVLTVCVCLVLLKVYCSDHTYTTIRVPVLASGREVAATVADKLGSTDELLLISLSASGEKQILKPNDVSVFQSLGVNGRLFVCTREQLDSLTPLPEQEGPSTGSMSSFELMSSKDLAFQMTLYDWELFSCVHEYELVYHTFGRQAYRRSTANLELFLRRFNQVQLWVVTEVTLCGTLSKRVQLLKKFIKIAAQNLNSFFAIIMGMCNPAVSRLSQTWEKLPSKFKKFYAEFESLLDPSRNHRVYRLTVAKMEPPIIPFMPLLIKDMTFTHEGNKTFTDGLVNFEKMVSAIQFSFYLYRSFPIQHCNKDGP</sequence>
<keyword evidence="3" id="KW-1133">Transmembrane helix</keyword>
<dbReference type="GeneTree" id="ENSGT00940000156075"/>
<dbReference type="InterPro" id="IPR001895">
    <property type="entry name" value="RASGEF_cat_dom"/>
</dbReference>